<dbReference type="InterPro" id="IPR011047">
    <property type="entry name" value="Quinoprotein_ADH-like_sf"/>
</dbReference>
<reference evidence="3" key="1">
    <citation type="journal article" date="2019" name="Int. J. Syst. Evol. Microbiol.">
        <title>The Global Catalogue of Microorganisms (GCM) 10K type strain sequencing project: providing services to taxonomists for standard genome sequencing and annotation.</title>
        <authorList>
            <consortium name="The Broad Institute Genomics Platform"/>
            <consortium name="The Broad Institute Genome Sequencing Center for Infectious Disease"/>
            <person name="Wu L."/>
            <person name="Ma J."/>
        </authorList>
    </citation>
    <scope>NUCLEOTIDE SEQUENCE [LARGE SCALE GENOMIC DNA]</scope>
    <source>
        <strain evidence="3">CGMCC 1.18578</strain>
    </source>
</reference>
<dbReference type="InterPro" id="IPR002372">
    <property type="entry name" value="PQQ_rpt_dom"/>
</dbReference>
<organism evidence="2 3">
    <name type="scientific">Cohnella yongneupensis</name>
    <dbReference type="NCBI Taxonomy" id="425006"/>
    <lineage>
        <taxon>Bacteria</taxon>
        <taxon>Bacillati</taxon>
        <taxon>Bacillota</taxon>
        <taxon>Bacilli</taxon>
        <taxon>Bacillales</taxon>
        <taxon>Paenibacillaceae</taxon>
        <taxon>Cohnella</taxon>
    </lineage>
</organism>
<evidence type="ECO:0000259" key="1">
    <source>
        <dbReference type="PROSITE" id="PS51272"/>
    </source>
</evidence>
<dbReference type="Proteomes" id="UP001596108">
    <property type="component" value="Unassembled WGS sequence"/>
</dbReference>
<dbReference type="SUPFAM" id="SSF49373">
    <property type="entry name" value="Invasin/intimin cell-adhesion fragments"/>
    <property type="match status" value="1"/>
</dbReference>
<dbReference type="Pfam" id="PF13360">
    <property type="entry name" value="PQQ_2"/>
    <property type="match status" value="1"/>
</dbReference>
<feature type="domain" description="SLH" evidence="1">
    <location>
        <begin position="917"/>
        <end position="980"/>
    </location>
</feature>
<sequence>MLKRTKLKPAILLYFMCMYLFTTLLPGSIVAAETTAPAKYYEQWHATVGSKVISKPFIGQNGTVYAPVSDGYIVAVSAEGKTLWKSPIKINPQSNSGAQPVRFQQIADGTLYISSAGNLYTIAPSGTTKWVYETSAADISKFVARDTGYVHLLANLSDTLITLSPDGAEVSRRAGVSGLYAFRVNGTDRIFATLTQFRPAIDFSNINLSVAERAKVINDAIIDEIQQNGNAGIQHKLDDSGGAGQLAMDSSGKLYFMTSKYTWGITSTSAGQTSGKNALYRIENGYMSLLREFQEDRLQLTVSAEGTVFINNRKDTLQVFDSNGIPLWQTSVRPTVTLFPRSDGKLLSLSYNFSANKQELTLFDAKGATVLNPPEMSTLTGIVDAMGEDMLFITSDGLVSLNDQLVVTRSFNQSGLLAQLIAVGDDGSIYIGTSQGDLMKLGDQFVELPKNDQIVGIFYNGASEVTRLVSEYLYLEMFVHYADGVKSPLAKGATFVSSNPKVVSVDASGSTRALSPGKATVTIRYQTFETKVNFIVKSRTPVPIGKASANAVWELPAPSGDGYPDNQRALLDNEGNLLFVTSNGLVKSVTPEGKERWSTNVESSGFQNVYESLVLGLDNAVYVGTDKGNLFKINVSTGEIIKKLSFGTNHHGATLLDSKGNIFTAFNQERYIYANKDDNSRGQIFQYKADYSPGWSLPVDGHVEFQPVFSKDESVLYYVAVKKASGIVTAFVRNPVLYSGKLYAIDAATGDLKWQADLGTTDRDFLQPVIADDGTIITTTGDGKIMAIQPDGKTIWTKTLKQTIMSPSLIHEGQIFVPTFRNIVMMTLKGETINTIETENTVSIRAQEDGIFVWKHIGKPEFKTVSAAAKFRYDGTLVWESGEFGTDMDYAATLGNNSFIAFSPQTKTLTKYAFDIKFPIVYPDMVNHWAKNEVSWLAEQGVVNGFNDGTFRPEVAISREQFVKMLNQAVKTNISGVTTSHFKDVPNSRWSSPYIQYALSSGWFKPFDYGENFNPEKAVSRMEAGIWAAIALDLPPMKEATLGFFKDGNKVTIGKEWLETITIIDLMTGTPEGYLLPDKKMTRAEASVFISRIMAYYLNTRH</sequence>
<dbReference type="EMBL" id="JBHSNC010000057">
    <property type="protein sequence ID" value="MFC5532115.1"/>
    <property type="molecule type" value="Genomic_DNA"/>
</dbReference>
<protein>
    <submittedName>
        <fullName evidence="2">PQQ-binding-like beta-propeller repeat protein</fullName>
    </submittedName>
</protein>
<dbReference type="InterPro" id="IPR018391">
    <property type="entry name" value="PQQ_b-propeller_rpt"/>
</dbReference>
<evidence type="ECO:0000313" key="2">
    <source>
        <dbReference type="EMBL" id="MFC5532115.1"/>
    </source>
</evidence>
<gene>
    <name evidence="2" type="ORF">ACFPQ4_22075</name>
</gene>
<dbReference type="PROSITE" id="PS51272">
    <property type="entry name" value="SLH"/>
    <property type="match status" value="2"/>
</dbReference>
<dbReference type="SMART" id="SM00564">
    <property type="entry name" value="PQQ"/>
    <property type="match status" value="8"/>
</dbReference>
<comment type="caution">
    <text evidence="2">The sequence shown here is derived from an EMBL/GenBank/DDBJ whole genome shotgun (WGS) entry which is preliminary data.</text>
</comment>
<feature type="domain" description="SLH" evidence="1">
    <location>
        <begin position="1041"/>
        <end position="1102"/>
    </location>
</feature>
<dbReference type="Pfam" id="PF00395">
    <property type="entry name" value="SLH"/>
    <property type="match status" value="2"/>
</dbReference>
<accession>A0ABW0R4K5</accession>
<dbReference type="Gene3D" id="2.60.40.1080">
    <property type="match status" value="1"/>
</dbReference>
<proteinExistence type="predicted"/>
<dbReference type="Gene3D" id="2.40.10.480">
    <property type="match status" value="1"/>
</dbReference>
<dbReference type="InterPro" id="IPR008964">
    <property type="entry name" value="Invasin/intimin_cell_adhesion"/>
</dbReference>
<dbReference type="PANTHER" id="PTHR34512">
    <property type="entry name" value="CELL SURFACE PROTEIN"/>
    <property type="match status" value="1"/>
</dbReference>
<dbReference type="InterPro" id="IPR015943">
    <property type="entry name" value="WD40/YVTN_repeat-like_dom_sf"/>
</dbReference>
<dbReference type="RefSeq" id="WP_378114086.1">
    <property type="nucleotide sequence ID" value="NZ_JBHSNC010000057.1"/>
</dbReference>
<dbReference type="PANTHER" id="PTHR34512:SF30">
    <property type="entry name" value="OUTER MEMBRANE PROTEIN ASSEMBLY FACTOR BAMB"/>
    <property type="match status" value="1"/>
</dbReference>
<dbReference type="Gene3D" id="2.130.10.10">
    <property type="entry name" value="YVTN repeat-like/Quinoprotein amine dehydrogenase"/>
    <property type="match status" value="2"/>
</dbReference>
<keyword evidence="3" id="KW-1185">Reference proteome</keyword>
<evidence type="ECO:0000313" key="3">
    <source>
        <dbReference type="Proteomes" id="UP001596108"/>
    </source>
</evidence>
<dbReference type="SUPFAM" id="SSF50998">
    <property type="entry name" value="Quinoprotein alcohol dehydrogenase-like"/>
    <property type="match status" value="2"/>
</dbReference>
<name>A0ABW0R4K5_9BACL</name>
<dbReference type="InterPro" id="IPR001119">
    <property type="entry name" value="SLH_dom"/>
</dbReference>